<proteinExistence type="predicted"/>
<evidence type="ECO:0000313" key="2">
    <source>
        <dbReference type="Proteomes" id="UP001306508"/>
    </source>
</evidence>
<sequence>MSFDLLIICTHQNIVEFGSLHSSTPDVTITLDINETTYIDQLKHAIYDYLKKVKMSNMDNISGNDVSNLGVLYTEGIMFSLSERKEIYRLIISYFKFRFIEFIPNPLLYCFGNKISNAIIIDIEYDMIIGTPIYEYILLDEYISVSTRSIQDIAGRNQKAVCTILFGDDNNNTNNDNNKSSYHNCNYESNDQSICMIVAKLQRVLPIDIRKTLTQNVVLNGYYKTLLLDYSQHIDISFNVNSKLDKSLWSCSLIYGMHLMENKYLSNDFQPLGSYLTNRNLEALDWYQTNYISK</sequence>
<gene>
    <name evidence="1" type="ORF">RI543_001385</name>
</gene>
<organism evidence="1 2">
    <name type="scientific">Arxiozyma heterogenica</name>
    <dbReference type="NCBI Taxonomy" id="278026"/>
    <lineage>
        <taxon>Eukaryota</taxon>
        <taxon>Fungi</taxon>
        <taxon>Dikarya</taxon>
        <taxon>Ascomycota</taxon>
        <taxon>Saccharomycotina</taxon>
        <taxon>Saccharomycetes</taxon>
        <taxon>Saccharomycetales</taxon>
        <taxon>Saccharomycetaceae</taxon>
        <taxon>Arxiozyma</taxon>
    </lineage>
</organism>
<protein>
    <submittedName>
        <fullName evidence="1">Uncharacterized protein</fullName>
    </submittedName>
</protein>
<dbReference type="AlphaFoldDB" id="A0AAN7WI95"/>
<evidence type="ECO:0000313" key="1">
    <source>
        <dbReference type="EMBL" id="KAK5780998.1"/>
    </source>
</evidence>
<accession>A0AAN7WI95</accession>
<dbReference type="Proteomes" id="UP001306508">
    <property type="component" value="Unassembled WGS sequence"/>
</dbReference>
<reference evidence="2" key="1">
    <citation type="submission" date="2023-07" db="EMBL/GenBank/DDBJ databases">
        <title>A draft genome of Kazachstania heterogenica Y-27499.</title>
        <authorList>
            <person name="Donic C."/>
            <person name="Kralova J.S."/>
            <person name="Fidel L."/>
            <person name="Ben-Dor S."/>
            <person name="Jung S."/>
        </authorList>
    </citation>
    <scope>NUCLEOTIDE SEQUENCE [LARGE SCALE GENOMIC DNA]</scope>
    <source>
        <strain evidence="2">Y27499</strain>
    </source>
</reference>
<name>A0AAN7WI95_9SACH</name>
<keyword evidence="2" id="KW-1185">Reference proteome</keyword>
<dbReference type="EMBL" id="JAWIZZ010000038">
    <property type="protein sequence ID" value="KAK5780998.1"/>
    <property type="molecule type" value="Genomic_DNA"/>
</dbReference>
<comment type="caution">
    <text evidence="1">The sequence shown here is derived from an EMBL/GenBank/DDBJ whole genome shotgun (WGS) entry which is preliminary data.</text>
</comment>
<dbReference type="Gene3D" id="3.30.420.40">
    <property type="match status" value="1"/>
</dbReference>